<dbReference type="PANTHER" id="PTHR12215">
    <property type="entry name" value="PHOSPHOPANTETHEINE TRANSFERASE"/>
    <property type="match status" value="1"/>
</dbReference>
<dbReference type="SUPFAM" id="SSF56214">
    <property type="entry name" value="4'-phosphopantetheinyl transferase"/>
    <property type="match status" value="2"/>
</dbReference>
<dbReference type="Gene3D" id="3.90.470.20">
    <property type="entry name" value="4'-phosphopantetheinyl transferase domain"/>
    <property type="match status" value="2"/>
</dbReference>
<dbReference type="Proteomes" id="UP000681027">
    <property type="component" value="Unassembled WGS sequence"/>
</dbReference>
<keyword evidence="5" id="KW-1185">Reference proteome</keyword>
<protein>
    <submittedName>
        <fullName evidence="4">4'-phosphopantetheinyl transferase superfamily protein</fullName>
    </submittedName>
</protein>
<evidence type="ECO:0000313" key="4">
    <source>
        <dbReference type="EMBL" id="MBS4190546.1"/>
    </source>
</evidence>
<accession>A0ABS5NRW1</accession>
<evidence type="ECO:0000256" key="2">
    <source>
        <dbReference type="ARBA" id="ARBA00022679"/>
    </source>
</evidence>
<dbReference type="EMBL" id="JAGYPM010000002">
    <property type="protein sequence ID" value="MBS4190546.1"/>
    <property type="molecule type" value="Genomic_DNA"/>
</dbReference>
<comment type="similarity">
    <text evidence="1">Belongs to the P-Pant transferase superfamily. Gsp/Sfp/HetI/AcpT family.</text>
</comment>
<dbReference type="InterPro" id="IPR008278">
    <property type="entry name" value="4-PPantetheinyl_Trfase_dom"/>
</dbReference>
<feature type="domain" description="4'-phosphopantetheinyl transferase" evidence="3">
    <location>
        <begin position="85"/>
        <end position="163"/>
    </location>
</feature>
<name>A0ABS5NRW1_9BACI</name>
<dbReference type="PANTHER" id="PTHR12215:SF15">
    <property type="entry name" value="4'-PHOSPHOPANTETHEINYL TRANSFERASE SUPERFAMILY-RELATED"/>
    <property type="match status" value="1"/>
</dbReference>
<comment type="caution">
    <text evidence="4">The sequence shown here is derived from an EMBL/GenBank/DDBJ whole genome shotgun (WGS) entry which is preliminary data.</text>
</comment>
<organism evidence="4 5">
    <name type="scientific">Cytobacillus citreus</name>
    <dbReference type="NCBI Taxonomy" id="2833586"/>
    <lineage>
        <taxon>Bacteria</taxon>
        <taxon>Bacillati</taxon>
        <taxon>Bacillota</taxon>
        <taxon>Bacilli</taxon>
        <taxon>Bacillales</taxon>
        <taxon>Bacillaceae</taxon>
        <taxon>Cytobacillus</taxon>
    </lineage>
</organism>
<sequence length="203" mass="23630">MMLKEMSPFERDEVYKYKYFPDQFAALLAYYEVKKCVRDHFLNTSNLYLKKDYLGRPRLEGWSGDISLSHTDGCVLIGTVNYGNIGVDIQRIEPLNEGVEHLFLSEKEKAHFYSLPNDEKTNYLFTIWTLKEALLKCQGSGFLAKSPTDVSFSLDHTFKKVIAVEGTEIINMKFKLFKLFNCYQAAVCYSNSEDHFQSRMEYQ</sequence>
<proteinExistence type="inferred from homology"/>
<dbReference type="InterPro" id="IPR037143">
    <property type="entry name" value="4-PPantetheinyl_Trfase_dom_sf"/>
</dbReference>
<reference evidence="4 5" key="1">
    <citation type="submission" date="2021-05" db="EMBL/GenBank/DDBJ databases">
        <title>Novel Bacillus species.</title>
        <authorList>
            <person name="Liu G."/>
        </authorList>
    </citation>
    <scope>NUCLEOTIDE SEQUENCE [LARGE SCALE GENOMIC DNA]</scope>
    <source>
        <strain evidence="4 5">FJAT-49705</strain>
    </source>
</reference>
<dbReference type="Pfam" id="PF01648">
    <property type="entry name" value="ACPS"/>
    <property type="match status" value="1"/>
</dbReference>
<gene>
    <name evidence="4" type="ORF">KHA94_10160</name>
</gene>
<dbReference type="InterPro" id="IPR050559">
    <property type="entry name" value="P-Pant_transferase_sf"/>
</dbReference>
<evidence type="ECO:0000256" key="1">
    <source>
        <dbReference type="ARBA" id="ARBA00010990"/>
    </source>
</evidence>
<keyword evidence="2 4" id="KW-0808">Transferase</keyword>
<evidence type="ECO:0000259" key="3">
    <source>
        <dbReference type="Pfam" id="PF01648"/>
    </source>
</evidence>
<dbReference type="GO" id="GO:0016740">
    <property type="term" value="F:transferase activity"/>
    <property type="evidence" value="ECO:0007669"/>
    <property type="project" value="UniProtKB-KW"/>
</dbReference>
<evidence type="ECO:0000313" key="5">
    <source>
        <dbReference type="Proteomes" id="UP000681027"/>
    </source>
</evidence>